<gene>
    <name evidence="1" type="ORF">CAUS1442_LOCUS8391</name>
</gene>
<dbReference type="EMBL" id="HBEF01013392">
    <property type="protein sequence ID" value="CAD8336263.1"/>
    <property type="molecule type" value="Transcribed_RNA"/>
</dbReference>
<reference evidence="1" key="1">
    <citation type="submission" date="2021-01" db="EMBL/GenBank/DDBJ databases">
        <authorList>
            <person name="Corre E."/>
            <person name="Pelletier E."/>
            <person name="Niang G."/>
            <person name="Scheremetjew M."/>
            <person name="Finn R."/>
            <person name="Kale V."/>
            <person name="Holt S."/>
            <person name="Cochrane G."/>
            <person name="Meng A."/>
            <person name="Brown T."/>
            <person name="Cohen L."/>
        </authorList>
    </citation>
    <scope>NUCLEOTIDE SEQUENCE</scope>
    <source>
        <strain evidence="1">CCMP3328</strain>
    </source>
</reference>
<sequence>MYLAVVTVGNCSCMTIDSLLSVYYNWLIGVVGSFRLSLFCSLVQGGWLHGTRMLVLLPTLLFLVDEFVSLDHPFVAWIDFILVNDVLDGGLQALNLHLELWSAAAVLLQVSLLVKQPDELLGAKLHGPLQPHCSVRLFHDLSLFCCDLLLSSCS</sequence>
<name>A0A7R9WWK6_9STRA</name>
<dbReference type="AlphaFoldDB" id="A0A7R9WWK6"/>
<evidence type="ECO:0000313" key="1">
    <source>
        <dbReference type="EMBL" id="CAD8336263.1"/>
    </source>
</evidence>
<accession>A0A7R9WWK6</accession>
<protein>
    <submittedName>
        <fullName evidence="1">Uncharacterized protein</fullName>
    </submittedName>
</protein>
<organism evidence="1">
    <name type="scientific">Craspedostauros australis</name>
    <dbReference type="NCBI Taxonomy" id="1486917"/>
    <lineage>
        <taxon>Eukaryota</taxon>
        <taxon>Sar</taxon>
        <taxon>Stramenopiles</taxon>
        <taxon>Ochrophyta</taxon>
        <taxon>Bacillariophyta</taxon>
        <taxon>Bacillariophyceae</taxon>
        <taxon>Bacillariophycidae</taxon>
        <taxon>Naviculales</taxon>
        <taxon>Naviculaceae</taxon>
        <taxon>Craspedostauros</taxon>
    </lineage>
</organism>
<proteinExistence type="predicted"/>